<keyword evidence="3" id="KW-1185">Reference proteome</keyword>
<feature type="domain" description="Coenzyme Q-binding protein COQ10 START" evidence="1">
    <location>
        <begin position="10"/>
        <end position="124"/>
    </location>
</feature>
<dbReference type="Gene3D" id="3.30.530.20">
    <property type="match status" value="1"/>
</dbReference>
<gene>
    <name evidence="2" type="ORF">MC7420_8164</name>
</gene>
<dbReference type="HOGENOM" id="CLU_112936_1_1_3"/>
<evidence type="ECO:0000259" key="1">
    <source>
        <dbReference type="Pfam" id="PF03364"/>
    </source>
</evidence>
<dbReference type="InterPro" id="IPR005031">
    <property type="entry name" value="COQ10_START"/>
</dbReference>
<dbReference type="InterPro" id="IPR023393">
    <property type="entry name" value="START-like_dom_sf"/>
</dbReference>
<dbReference type="OrthoDB" id="9801773at2"/>
<proteinExistence type="predicted"/>
<accession>B4W530</accession>
<protein>
    <submittedName>
        <fullName evidence="2">Streptomyces cyclase/dehydrase superfamily</fullName>
    </submittedName>
</protein>
<name>B4W530_9CYAN</name>
<dbReference type="eggNOG" id="COG4276">
    <property type="taxonomic scope" value="Bacteria"/>
</dbReference>
<dbReference type="EMBL" id="DS989883">
    <property type="protein sequence ID" value="EDX70736.1"/>
    <property type="molecule type" value="Genomic_DNA"/>
</dbReference>
<dbReference type="RefSeq" id="WP_006106502.1">
    <property type="nucleotide sequence ID" value="NZ_DS989883.1"/>
</dbReference>
<evidence type="ECO:0000313" key="2">
    <source>
        <dbReference type="EMBL" id="EDX70736.1"/>
    </source>
</evidence>
<dbReference type="Pfam" id="PF03364">
    <property type="entry name" value="Polyketide_cyc"/>
    <property type="match status" value="1"/>
</dbReference>
<dbReference type="SUPFAM" id="SSF55961">
    <property type="entry name" value="Bet v1-like"/>
    <property type="match status" value="1"/>
</dbReference>
<reference evidence="2 3" key="1">
    <citation type="submission" date="2008-07" db="EMBL/GenBank/DDBJ databases">
        <authorList>
            <person name="Tandeau de Marsac N."/>
            <person name="Ferriera S."/>
            <person name="Johnson J."/>
            <person name="Kravitz S."/>
            <person name="Beeson K."/>
            <person name="Sutton G."/>
            <person name="Rogers Y.-H."/>
            <person name="Friedman R."/>
            <person name="Frazier M."/>
            <person name="Venter J.C."/>
        </authorList>
    </citation>
    <scope>NUCLEOTIDE SEQUENCE [LARGE SCALE GENOMIC DNA]</scope>
    <source>
        <strain evidence="2 3">PCC 7420</strain>
    </source>
</reference>
<dbReference type="CDD" id="cd07820">
    <property type="entry name" value="SRPBCC_3"/>
    <property type="match status" value="1"/>
</dbReference>
<sequence length="153" mass="18000">MLHYRKSTLIDAPVEVVWNFHERQDILERLTPPWQPVQVVRREGGLGVGAISEFRLFFGPIPLRWVAIHIECEPYSIFTDKQKEGPMAYWVHRHQFSPEAGKTRLTDRIEYGLPGGWLVERLLGWWVDAQLEQLFSYRHQVTQIECSRIGEET</sequence>
<dbReference type="Proteomes" id="UP000003835">
    <property type="component" value="Unassembled WGS sequence"/>
</dbReference>
<organism evidence="2 3">
    <name type="scientific">Coleofasciculus chthonoplastes PCC 7420</name>
    <dbReference type="NCBI Taxonomy" id="118168"/>
    <lineage>
        <taxon>Bacteria</taxon>
        <taxon>Bacillati</taxon>
        <taxon>Cyanobacteriota</taxon>
        <taxon>Cyanophyceae</taxon>
        <taxon>Coleofasciculales</taxon>
        <taxon>Coleofasciculaceae</taxon>
        <taxon>Coleofasciculus</taxon>
    </lineage>
</organism>
<evidence type="ECO:0000313" key="3">
    <source>
        <dbReference type="Proteomes" id="UP000003835"/>
    </source>
</evidence>
<dbReference type="AlphaFoldDB" id="B4W530"/>
<dbReference type="STRING" id="118168.MC7420_8164"/>